<dbReference type="PANTHER" id="PTHR43280">
    <property type="entry name" value="ARAC-FAMILY TRANSCRIPTIONAL REGULATOR"/>
    <property type="match status" value="1"/>
</dbReference>
<dbReference type="AlphaFoldDB" id="B8IFE9"/>
<dbReference type="SUPFAM" id="SSF51215">
    <property type="entry name" value="Regulatory protein AraC"/>
    <property type="match status" value="1"/>
</dbReference>
<dbReference type="InterPro" id="IPR018060">
    <property type="entry name" value="HTH_AraC"/>
</dbReference>
<dbReference type="InterPro" id="IPR009057">
    <property type="entry name" value="Homeodomain-like_sf"/>
</dbReference>
<dbReference type="Gene3D" id="2.60.120.10">
    <property type="entry name" value="Jelly Rolls"/>
    <property type="match status" value="1"/>
</dbReference>
<dbReference type="GO" id="GO:0043565">
    <property type="term" value="F:sequence-specific DNA binding"/>
    <property type="evidence" value="ECO:0007669"/>
    <property type="project" value="InterPro"/>
</dbReference>
<evidence type="ECO:0000256" key="4">
    <source>
        <dbReference type="ARBA" id="ARBA00023163"/>
    </source>
</evidence>
<evidence type="ECO:0000256" key="1">
    <source>
        <dbReference type="ARBA" id="ARBA00023015"/>
    </source>
</evidence>
<gene>
    <name evidence="6" type="ordered locus">Mnod_2728</name>
</gene>
<evidence type="ECO:0000313" key="7">
    <source>
        <dbReference type="Proteomes" id="UP000008207"/>
    </source>
</evidence>
<keyword evidence="7" id="KW-1185">Reference proteome</keyword>
<proteinExistence type="predicted"/>
<dbReference type="PRINTS" id="PR00032">
    <property type="entry name" value="HTHARAC"/>
</dbReference>
<dbReference type="InterPro" id="IPR014710">
    <property type="entry name" value="RmlC-like_jellyroll"/>
</dbReference>
<keyword evidence="3" id="KW-0010">Activator</keyword>
<dbReference type="Pfam" id="PF02311">
    <property type="entry name" value="AraC_binding"/>
    <property type="match status" value="1"/>
</dbReference>
<keyword evidence="4" id="KW-0804">Transcription</keyword>
<dbReference type="STRING" id="460265.Mnod_2728"/>
<sequence>MADPAPRIPVERYLLYGEPVQSVEARFLHVEPIRLRSGRHEWTIAPHAHADLHQILLVTRGGGVMRAEAERYSIAPAALLIVPAGSIHAFDFTAGTDGWVVTVADTLAGEVAKGEASIVRLLRQARCVNTLDGKEADALSAAFVDLSREFVWSAPARMLAIEAELIRILVAAARIVDARSREDASAPVEAELIARFQQLIERDFRKAQPVSSYARRLNVTEDRLLAACHRRFGQPPKVLIQRRVLVEAQRWLIYTTMPLAEISHALGFRDPAYFSRVFKRKTGETPQAFRSSRTGSALSGQWIGSTLASGRPRLS</sequence>
<evidence type="ECO:0000256" key="2">
    <source>
        <dbReference type="ARBA" id="ARBA00023125"/>
    </source>
</evidence>
<dbReference type="CDD" id="cd06999">
    <property type="entry name" value="cupin_HpaA-like_N"/>
    <property type="match status" value="1"/>
</dbReference>
<dbReference type="GO" id="GO:0003700">
    <property type="term" value="F:DNA-binding transcription factor activity"/>
    <property type="evidence" value="ECO:0007669"/>
    <property type="project" value="InterPro"/>
</dbReference>
<dbReference type="RefSeq" id="WP_015929361.1">
    <property type="nucleotide sequence ID" value="NC_011894.1"/>
</dbReference>
<dbReference type="InterPro" id="IPR047264">
    <property type="entry name" value="Cupin_HpaA-like_N"/>
</dbReference>
<dbReference type="InterPro" id="IPR003313">
    <property type="entry name" value="AraC-bd"/>
</dbReference>
<dbReference type="HOGENOM" id="CLU_000445_88_2_5"/>
<keyword evidence="2" id="KW-0238">DNA-binding</keyword>
<dbReference type="eggNOG" id="COG1917">
    <property type="taxonomic scope" value="Bacteria"/>
</dbReference>
<evidence type="ECO:0000256" key="3">
    <source>
        <dbReference type="ARBA" id="ARBA00023159"/>
    </source>
</evidence>
<dbReference type="InterPro" id="IPR020449">
    <property type="entry name" value="Tscrpt_reg_AraC-type_HTH"/>
</dbReference>
<keyword evidence="1" id="KW-0805">Transcription regulation</keyword>
<organism evidence="6 7">
    <name type="scientific">Methylobacterium nodulans (strain LMG 21967 / CNCM I-2342 / ORS 2060)</name>
    <dbReference type="NCBI Taxonomy" id="460265"/>
    <lineage>
        <taxon>Bacteria</taxon>
        <taxon>Pseudomonadati</taxon>
        <taxon>Pseudomonadota</taxon>
        <taxon>Alphaproteobacteria</taxon>
        <taxon>Hyphomicrobiales</taxon>
        <taxon>Methylobacteriaceae</taxon>
        <taxon>Methylobacterium</taxon>
    </lineage>
</organism>
<protein>
    <submittedName>
        <fullName evidence="6">Transcriptional regulator, AraC family</fullName>
    </submittedName>
</protein>
<dbReference type="SMART" id="SM00342">
    <property type="entry name" value="HTH_ARAC"/>
    <property type="match status" value="1"/>
</dbReference>
<evidence type="ECO:0000259" key="5">
    <source>
        <dbReference type="PROSITE" id="PS01124"/>
    </source>
</evidence>
<evidence type="ECO:0000313" key="6">
    <source>
        <dbReference type="EMBL" id="ACL57684.1"/>
    </source>
</evidence>
<accession>B8IFE9</accession>
<dbReference type="InterPro" id="IPR037923">
    <property type="entry name" value="HTH-like"/>
</dbReference>
<feature type="domain" description="HTH araC/xylS-type" evidence="5">
    <location>
        <begin position="194"/>
        <end position="292"/>
    </location>
</feature>
<dbReference type="PANTHER" id="PTHR43280:SF32">
    <property type="entry name" value="TRANSCRIPTIONAL REGULATORY PROTEIN"/>
    <property type="match status" value="1"/>
</dbReference>
<dbReference type="eggNOG" id="COG2207">
    <property type="taxonomic scope" value="Bacteria"/>
</dbReference>
<dbReference type="KEGG" id="mno:Mnod_2728"/>
<dbReference type="EMBL" id="CP001349">
    <property type="protein sequence ID" value="ACL57684.1"/>
    <property type="molecule type" value="Genomic_DNA"/>
</dbReference>
<dbReference type="SUPFAM" id="SSF46689">
    <property type="entry name" value="Homeodomain-like"/>
    <property type="match status" value="1"/>
</dbReference>
<dbReference type="Pfam" id="PF12833">
    <property type="entry name" value="HTH_18"/>
    <property type="match status" value="1"/>
</dbReference>
<name>B8IFE9_METNO</name>
<dbReference type="Gene3D" id="1.10.10.60">
    <property type="entry name" value="Homeodomain-like"/>
    <property type="match status" value="1"/>
</dbReference>
<reference evidence="6 7" key="1">
    <citation type="submission" date="2009-01" db="EMBL/GenBank/DDBJ databases">
        <title>Complete sequence of chromosome of Methylobacterium nodulans ORS 2060.</title>
        <authorList>
            <consortium name="US DOE Joint Genome Institute"/>
            <person name="Lucas S."/>
            <person name="Copeland A."/>
            <person name="Lapidus A."/>
            <person name="Glavina del Rio T."/>
            <person name="Dalin E."/>
            <person name="Tice H."/>
            <person name="Bruce D."/>
            <person name="Goodwin L."/>
            <person name="Pitluck S."/>
            <person name="Sims D."/>
            <person name="Brettin T."/>
            <person name="Detter J.C."/>
            <person name="Han C."/>
            <person name="Larimer F."/>
            <person name="Land M."/>
            <person name="Hauser L."/>
            <person name="Kyrpides N."/>
            <person name="Ivanova N."/>
            <person name="Marx C.J."/>
            <person name="Richardson P."/>
        </authorList>
    </citation>
    <scope>NUCLEOTIDE SEQUENCE [LARGE SCALE GENOMIC DNA]</scope>
    <source>
        <strain evidence="7">LMG 21967 / CNCM I-2342 / ORS 2060</strain>
    </source>
</reference>
<dbReference type="PROSITE" id="PS01124">
    <property type="entry name" value="HTH_ARAC_FAMILY_2"/>
    <property type="match status" value="1"/>
</dbReference>
<dbReference type="Proteomes" id="UP000008207">
    <property type="component" value="Chromosome"/>
</dbReference>